<proteinExistence type="predicted"/>
<keyword evidence="1" id="KW-1133">Transmembrane helix</keyword>
<dbReference type="RefSeq" id="WP_084001770.1">
    <property type="nucleotide sequence ID" value="NZ_CP016591.1"/>
</dbReference>
<reference evidence="3 4" key="1">
    <citation type="submission" date="2016-07" db="EMBL/GenBank/DDBJ databases">
        <title>Complete genome sequence of Altererythrobacter dongtanensis KCTC 22672, a type strain with esterase isolated from tidal flat.</title>
        <authorList>
            <person name="Cheng H."/>
            <person name="Wu Y.-H."/>
            <person name="Zhou P."/>
            <person name="Huo Y.-Y."/>
            <person name="Wang C.-S."/>
            <person name="Xu X.-W."/>
        </authorList>
    </citation>
    <scope>NUCLEOTIDE SEQUENCE [LARGE SCALE GENOMIC DNA]</scope>
    <source>
        <strain evidence="3 4">KCTC 22672</strain>
    </source>
</reference>
<evidence type="ECO:0000259" key="2">
    <source>
        <dbReference type="Pfam" id="PF04024"/>
    </source>
</evidence>
<feature type="transmembrane region" description="Helical" evidence="1">
    <location>
        <begin position="47"/>
        <end position="71"/>
    </location>
</feature>
<keyword evidence="4" id="KW-1185">Reference proteome</keyword>
<organism evidence="3 4">
    <name type="scientific">Tsuneonella dongtanensis</name>
    <dbReference type="NCBI Taxonomy" id="692370"/>
    <lineage>
        <taxon>Bacteria</taxon>
        <taxon>Pseudomonadati</taxon>
        <taxon>Pseudomonadota</taxon>
        <taxon>Alphaproteobacteria</taxon>
        <taxon>Sphingomonadales</taxon>
        <taxon>Erythrobacteraceae</taxon>
        <taxon>Tsuneonella</taxon>
    </lineage>
</organism>
<dbReference type="Proteomes" id="UP000092932">
    <property type="component" value="Chromosome"/>
</dbReference>
<evidence type="ECO:0000313" key="4">
    <source>
        <dbReference type="Proteomes" id="UP000092932"/>
    </source>
</evidence>
<dbReference type="AlphaFoldDB" id="A0A1B2ADS9"/>
<gene>
    <name evidence="3" type="ORF">A6F68_01750</name>
</gene>
<protein>
    <submittedName>
        <fullName evidence="3">PspC domain protein</fullName>
    </submittedName>
</protein>
<evidence type="ECO:0000256" key="1">
    <source>
        <dbReference type="SAM" id="Phobius"/>
    </source>
</evidence>
<dbReference type="EMBL" id="CP016591">
    <property type="protein sequence ID" value="ANY20261.1"/>
    <property type="molecule type" value="Genomic_DNA"/>
</dbReference>
<keyword evidence="1" id="KW-0472">Membrane</keyword>
<sequence length="72" mass="7612">MNGLDNPRPAVTPVKSGFHLDRSNAKVFGVCSGIARHFDIDPMIVRVAFAAGTILGFGSLLLVYLAIALIAD</sequence>
<feature type="domain" description="Phage shock protein PspC N-terminal" evidence="2">
    <location>
        <begin position="20"/>
        <end position="71"/>
    </location>
</feature>
<dbReference type="InterPro" id="IPR007168">
    <property type="entry name" value="Phageshock_PspC_N"/>
</dbReference>
<accession>A0A1B2ADS9</accession>
<dbReference type="KEGG" id="ado:A6F68_01750"/>
<evidence type="ECO:0000313" key="3">
    <source>
        <dbReference type="EMBL" id="ANY20261.1"/>
    </source>
</evidence>
<keyword evidence="1" id="KW-0812">Transmembrane</keyword>
<dbReference type="STRING" id="692370.A6F68_01750"/>
<name>A0A1B2ADS9_9SPHN</name>
<dbReference type="Pfam" id="PF04024">
    <property type="entry name" value="PspC"/>
    <property type="match status" value="1"/>
</dbReference>